<dbReference type="InterPro" id="IPR029487">
    <property type="entry name" value="NEL_dom"/>
</dbReference>
<dbReference type="Gene3D" id="3.80.10.10">
    <property type="entry name" value="Ribonuclease Inhibitor"/>
    <property type="match status" value="1"/>
</dbReference>
<dbReference type="GO" id="GO:0005576">
    <property type="term" value="C:extracellular region"/>
    <property type="evidence" value="ECO:0007669"/>
    <property type="project" value="UniProtKB-SubCell"/>
</dbReference>
<keyword evidence="13 14" id="KW-1035">Host cytoplasm</keyword>
<comment type="similarity">
    <text evidence="4 14">Belongs to the LRR-containing bacterial E3 ligase family.</text>
</comment>
<keyword evidence="7" id="KW-0433">Leucine-rich repeat</keyword>
<dbReference type="GO" id="GO:0061630">
    <property type="term" value="F:ubiquitin protein ligase activity"/>
    <property type="evidence" value="ECO:0007669"/>
    <property type="project" value="UniProtKB-EC"/>
</dbReference>
<gene>
    <name evidence="16" type="ORF">H0H12_08660</name>
</gene>
<dbReference type="PANTHER" id="PTHR47114:SF2">
    <property type="entry name" value="OLIGODENDROCYTE-MYELIN GLYCOPROTEIN"/>
    <property type="match status" value="1"/>
</dbReference>
<dbReference type="RefSeq" id="WP_180689545.1">
    <property type="nucleotide sequence ID" value="NZ_CP059052.1"/>
</dbReference>
<dbReference type="SUPFAM" id="SSF52058">
    <property type="entry name" value="L domain-like"/>
    <property type="match status" value="1"/>
</dbReference>
<proteinExistence type="inferred from homology"/>
<evidence type="ECO:0000256" key="1">
    <source>
        <dbReference type="ARBA" id="ARBA00000900"/>
    </source>
</evidence>
<keyword evidence="8 14" id="KW-0808">Transferase</keyword>
<evidence type="ECO:0000256" key="2">
    <source>
        <dbReference type="ARBA" id="ARBA00004192"/>
    </source>
</evidence>
<evidence type="ECO:0000256" key="9">
    <source>
        <dbReference type="ARBA" id="ARBA00022737"/>
    </source>
</evidence>
<evidence type="ECO:0000256" key="11">
    <source>
        <dbReference type="ARBA" id="ARBA00022843"/>
    </source>
</evidence>
<evidence type="ECO:0000313" key="16">
    <source>
        <dbReference type="EMBL" id="QLJ15983.1"/>
    </source>
</evidence>
<dbReference type="Gene3D" id="1.20.58.360">
    <property type="entry name" value="Shigella T3SS effector IpaH defines"/>
    <property type="match status" value="1"/>
</dbReference>
<feature type="active site" description="Glycyl thioester intermediate" evidence="14">
    <location>
        <position position="1279"/>
    </location>
</feature>
<evidence type="ECO:0000313" key="17">
    <source>
        <dbReference type="Proteomes" id="UP000510934"/>
    </source>
</evidence>
<evidence type="ECO:0000256" key="12">
    <source>
        <dbReference type="ARBA" id="ARBA00023026"/>
    </source>
</evidence>
<dbReference type="Pfam" id="PF20178">
    <property type="entry name" value="ToxA_N"/>
    <property type="match status" value="1"/>
</dbReference>
<comment type="PTM">
    <text evidence="14">Ubiquitinated in the presence of host E1 ubiquitin-activating enzyme, E2 ubiquitin-conjugating enzyme and ubiquitin.</text>
</comment>
<comment type="subcellular location">
    <subcellularLocation>
        <location evidence="2">Host cytoplasm</location>
    </subcellularLocation>
    <subcellularLocation>
        <location evidence="3">Secreted</location>
    </subcellularLocation>
</comment>
<comment type="catalytic activity">
    <reaction evidence="1">
        <text>S-ubiquitinyl-[E2 ubiquitin-conjugating enzyme]-L-cysteine + [acceptor protein]-L-lysine = [E2 ubiquitin-conjugating enzyme]-L-cysteine + N(6)-ubiquitinyl-[acceptor protein]-L-lysine.</text>
        <dbReference type="EC" id="2.3.2.27"/>
    </reaction>
</comment>
<keyword evidence="12" id="KW-0843">Virulence</keyword>
<dbReference type="PANTHER" id="PTHR47114">
    <property type="match status" value="1"/>
</dbReference>
<evidence type="ECO:0000256" key="6">
    <source>
        <dbReference type="ARBA" id="ARBA00022525"/>
    </source>
</evidence>
<dbReference type="SMART" id="SM00369">
    <property type="entry name" value="LRR_TYP"/>
    <property type="match status" value="4"/>
</dbReference>
<protein>
    <recommendedName>
        <fullName evidence="5">RING-type E3 ubiquitin transferase</fullName>
        <ecNumber evidence="5">2.3.2.27</ecNumber>
    </recommendedName>
</protein>
<dbReference type="PROSITE" id="PS52053">
    <property type="entry name" value="NEL"/>
    <property type="match status" value="1"/>
</dbReference>
<evidence type="ECO:0000256" key="13">
    <source>
        <dbReference type="ARBA" id="ARBA00023200"/>
    </source>
</evidence>
<dbReference type="InterPro" id="IPR003591">
    <property type="entry name" value="Leu-rich_rpt_typical-subtyp"/>
</dbReference>
<dbReference type="InterPro" id="IPR051071">
    <property type="entry name" value="LRR-bact_E3_ubiq_ligases"/>
</dbReference>
<dbReference type="Proteomes" id="UP000510934">
    <property type="component" value="Chromosome"/>
</dbReference>
<evidence type="ECO:0000256" key="10">
    <source>
        <dbReference type="ARBA" id="ARBA00022786"/>
    </source>
</evidence>
<keyword evidence="9" id="KW-0677">Repeat</keyword>
<organism evidence="16 17">
    <name type="scientific">Pseudomonas putida</name>
    <name type="common">Arthrobacter siderocapsulatus</name>
    <dbReference type="NCBI Taxonomy" id="303"/>
    <lineage>
        <taxon>Bacteria</taxon>
        <taxon>Pseudomonadati</taxon>
        <taxon>Pseudomonadota</taxon>
        <taxon>Gammaproteobacteria</taxon>
        <taxon>Pseudomonadales</taxon>
        <taxon>Pseudomonadaceae</taxon>
        <taxon>Pseudomonas</taxon>
    </lineage>
</organism>
<keyword evidence="6 14" id="KW-0964">Secreted</keyword>
<reference evidence="16 17" key="1">
    <citation type="journal article" date="2009" name="Mikrobiologiia">
        <title>[Phenanthren biodegradation and interaction of Pseudomonas putida BS3701 and Burkholderia sp.BS3702 in plant rhizosphere].</title>
        <authorList>
            <person name="Ovchinnikova A.A."/>
            <person name="Vetrova A.A."/>
            <person name="Filonov A.E."/>
            <person name="Boronin A.M."/>
        </authorList>
    </citation>
    <scope>NUCLEOTIDE SEQUENCE [LARGE SCALE GENOMIC DNA]</scope>
    <source>
        <strain evidence="16 17">BS3701</strain>
    </source>
</reference>
<accession>A0A7D6A6P0</accession>
<evidence type="ECO:0000259" key="15">
    <source>
        <dbReference type="PROSITE" id="PS52053"/>
    </source>
</evidence>
<dbReference type="InterPro" id="IPR032675">
    <property type="entry name" value="LRR_dom_sf"/>
</dbReference>
<dbReference type="InterPro" id="IPR046673">
    <property type="entry name" value="ToxA_N"/>
</dbReference>
<dbReference type="PROSITE" id="PS51450">
    <property type="entry name" value="LRR"/>
    <property type="match status" value="1"/>
</dbReference>
<sequence>MIINATDHDPFIGARLPEWLKRASRGQINTLRTSLNAHHASQARLSGLTLELLPLQQFAEKHLAALLDAPLPDGQVFAQLEWLRVAPRFGTLPGTLQQTYGYSQTRENGLLRLMRNFAANTRYYEGTGLVLPGSDKPLNASLEALITACRNLDVGQRYQDALQRIFQPATQAVLAEDKRSGLKLATELAALQGNISVDVQLALRELVDHGQEQRQQGLEGKPMLLRALGKPVVDGLLIHLQDKAGNERGIVLYLPGDPRQALRFFDNAAAMNSTVAMLLQDPGYWQFFTQLISLEHRAGFVSTLGKRLKDKLPDLELEGETPGGGIFTQLATRQVQRAKEDARLLLVPTADADSLAVSARHAEWKAAGLDLVNLAGLFIPAVGGVLLGQVVAQTCAEVFEGTRDWSRGHQHEALQHLLGVAETLAATAATVAGVSFVRSAFVAGLEPVSLGNGRGRLWQFNARNYRSLPGAIDLFEEGRYGEVGRRWVRIDGRNFEVHQPIADGPYRLRHVASEGGYGPVVLHNGERGWQLMREQPLSWQAPARMLDALWPQHSPVDAHQAEQIMRVAGIDADLLRGVLVENRPAPVSLGQTLRAFQAHARIQTFFERVRLKALVPSDSELLAWCEARPDVGAGLEQIRVHEAGLRPQLFAHLTEQSLAADPLSMLVKRDFPGLPSAYINEVTGQAHELEHQMARVERRLPLPCANNARSLLRLARLSRGLAGLYLSSAYSDVTGELALALLDSFELEQLDLDLRDSGLDGRSIRRLGSGGRTEARRIVVRHEGRFLIYNGSGVPHVLIADEPGCIFEALFAALTSEQRAAMQLVGSAAASQLREKLLARLPASHWDIARMLGWPEEQAWLNPGRRMDDGRVGYPLSGRPGAAPRDERAIIRDQLRSLYPGLDEAALDVELARVQQGPQPVFERLVELQEAHDQLVLYLNRWVGAELQEGRRAARRLTADSILRAWRLQGEPVSAGEGQTQGQRLSMSGLSLRTLPALPPNIDFHRITLLSVNDTRITDIPVEFLRPFTALTHLNLNNNALMRLPTGIAHLPNLQSLRLAHNEIRLDAQAIGVLHGLSNLAHLDLSHNRLEALDMSFHQLSRLTSLNLRHCRLGSWPRRLELCGLLECADLRNNQLREVPTEIQLMPYAFRRAILIENNPLSVMQQRGLYALDVIEEHRHSPEQLGSVDLVRARTRWVGHTDATVQAEREGVWLRLLEQAGSSGLFRLLARLEMTADYSEAGEGRDALVEGVWTLLATLDGDPVLCRRIFEQAGRPLSCSDAVASHFSALQVSVRQAQAEAAAANLESRGELLELGRQLFRLDQLEGIAYQDGRQRVAASEHIDQLALGLAYRVQLRSRLQLPNQPYAMRYPEAVALTQAQIEDAFLRVARAQTIEGLTDSLSQRAFWRRYLRQQHDQMFDALSADYTRRTLELQAQRPVLAPAAFEQQLHRLQAQQDLDIERLVAGLTQSYLRAAERAEG</sequence>
<evidence type="ECO:0000256" key="3">
    <source>
        <dbReference type="ARBA" id="ARBA00004613"/>
    </source>
</evidence>
<evidence type="ECO:0000256" key="14">
    <source>
        <dbReference type="PROSITE-ProRule" id="PRU01398"/>
    </source>
</evidence>
<evidence type="ECO:0000256" key="8">
    <source>
        <dbReference type="ARBA" id="ARBA00022679"/>
    </source>
</evidence>
<dbReference type="EC" id="2.3.2.27" evidence="5"/>
<evidence type="ECO:0000256" key="7">
    <source>
        <dbReference type="ARBA" id="ARBA00022614"/>
    </source>
</evidence>
<dbReference type="Pfam" id="PF13855">
    <property type="entry name" value="LRR_8"/>
    <property type="match status" value="2"/>
</dbReference>
<dbReference type="Pfam" id="PF14496">
    <property type="entry name" value="NEL"/>
    <property type="match status" value="1"/>
</dbReference>
<name>A0A7D6A6P0_PSEPU</name>
<keyword evidence="11 14" id="KW-0832">Ubl conjugation</keyword>
<evidence type="ECO:0000256" key="5">
    <source>
        <dbReference type="ARBA" id="ARBA00012483"/>
    </source>
</evidence>
<dbReference type="EMBL" id="CP059052">
    <property type="protein sequence ID" value="QLJ15983.1"/>
    <property type="molecule type" value="Genomic_DNA"/>
</dbReference>
<dbReference type="GO" id="GO:0016567">
    <property type="term" value="P:protein ubiquitination"/>
    <property type="evidence" value="ECO:0007669"/>
    <property type="project" value="InterPro"/>
</dbReference>
<keyword evidence="10 14" id="KW-0833">Ubl conjugation pathway</keyword>
<feature type="domain" description="NEL" evidence="15">
    <location>
        <begin position="1189"/>
        <end position="1481"/>
    </location>
</feature>
<dbReference type="GO" id="GO:0030430">
    <property type="term" value="C:host cell cytoplasm"/>
    <property type="evidence" value="ECO:0007669"/>
    <property type="project" value="UniProtKB-SubCell"/>
</dbReference>
<evidence type="ECO:0000256" key="4">
    <source>
        <dbReference type="ARBA" id="ARBA00009868"/>
    </source>
</evidence>
<dbReference type="InterPro" id="IPR001611">
    <property type="entry name" value="Leu-rich_rpt"/>
</dbReference>